<dbReference type="Gene3D" id="3.40.50.2300">
    <property type="match status" value="1"/>
</dbReference>
<reference evidence="1 2" key="1">
    <citation type="journal article" date="2015" name="Genome Announc.">
        <title>Complete Genome Sequence of the Type Strain Corynebacterium testudinoris DSM 44614, Recovered from Necrotic Lesions in the Mouth of a Tortoise.</title>
        <authorList>
            <person name="Ruckert C."/>
            <person name="Kriete M."/>
            <person name="Jaenicke S."/>
            <person name="Winkler A."/>
            <person name="Tauch A."/>
        </authorList>
    </citation>
    <scope>NUCLEOTIDE SEQUENCE [LARGE SCALE GENOMIC DNA]</scope>
    <source>
        <strain evidence="1 2">DSM 44614</strain>
    </source>
</reference>
<name>A0A0G3H966_9CORY</name>
<keyword evidence="2" id="KW-1185">Reference proteome</keyword>
<dbReference type="SUPFAM" id="SSF52788">
    <property type="entry name" value="Phosphotyrosine protein phosphatases I"/>
    <property type="match status" value="1"/>
</dbReference>
<dbReference type="Gene3D" id="1.10.8.1060">
    <property type="entry name" value="Corynebacterium glutamicum thioredoxin-dependent arsenate reductase, N-terminal domain"/>
    <property type="match status" value="1"/>
</dbReference>
<proteinExistence type="predicted"/>
<evidence type="ECO:0000313" key="2">
    <source>
        <dbReference type="Proteomes" id="UP000035540"/>
    </source>
</evidence>
<reference evidence="2" key="2">
    <citation type="submission" date="2015-05" db="EMBL/GenBank/DDBJ databases">
        <title>Complete genome sequence of Corynebacterium testudinoris DSM 44614, recovered from necrotic lesions in the mouth of a tortoise.</title>
        <authorList>
            <person name="Ruckert C."/>
            <person name="Albersmeier A."/>
            <person name="Winkler A."/>
            <person name="Tauch A."/>
        </authorList>
    </citation>
    <scope>NUCLEOTIDE SEQUENCE [LARGE SCALE GENOMIC DNA]</scope>
    <source>
        <strain evidence="2">DSM 44614</strain>
    </source>
</reference>
<dbReference type="NCBIfam" id="NF046112">
    <property type="entry name" value="MSMEG_6209_Nter"/>
    <property type="match status" value="1"/>
</dbReference>
<dbReference type="RefSeq" id="WP_144413287.1">
    <property type="nucleotide sequence ID" value="NZ_CP011545.1"/>
</dbReference>
<dbReference type="STRING" id="136857.CTEST_12415"/>
<organism evidence="1 2">
    <name type="scientific">Corynebacterium testudinoris</name>
    <dbReference type="NCBI Taxonomy" id="136857"/>
    <lineage>
        <taxon>Bacteria</taxon>
        <taxon>Bacillati</taxon>
        <taxon>Actinomycetota</taxon>
        <taxon>Actinomycetes</taxon>
        <taxon>Mycobacteriales</taxon>
        <taxon>Corynebacteriaceae</taxon>
        <taxon>Corynebacterium</taxon>
    </lineage>
</organism>
<dbReference type="OrthoDB" id="4411718at2"/>
<dbReference type="Proteomes" id="UP000035540">
    <property type="component" value="Chromosome"/>
</dbReference>
<dbReference type="InterPro" id="IPR036196">
    <property type="entry name" value="Ptyr_pPase_sf"/>
</dbReference>
<dbReference type="AlphaFoldDB" id="A0A0G3H966"/>
<protein>
    <submittedName>
        <fullName evidence="1">Protein-tyrosine-phosphatase</fullName>
    </submittedName>
</protein>
<dbReference type="EMBL" id="CP011545">
    <property type="protein sequence ID" value="AKK09889.1"/>
    <property type="molecule type" value="Genomic_DNA"/>
</dbReference>
<sequence length="210" mass="22680">MNNTSFAPVRRDLYARFGHACDVRVIDSILDEIIARHVSTAKVTDFLPVLVAREAAEQIEDHAWTHGDVGTPRKKILFVSRSTASVAVLAAGLARSLSGNGVLASVAATHPENRDDNLIEWVISERGLAGAAVSAHDRTLDAPDLVVYLGMDEDADLPGRRYVHWDVATTDGMDLTTARQLASELEAAVGRLLEDLDIRPLAHDAEPLAA</sequence>
<gene>
    <name evidence="1" type="ORF">CTEST_12415</name>
</gene>
<evidence type="ECO:0000313" key="1">
    <source>
        <dbReference type="EMBL" id="AKK09889.1"/>
    </source>
</evidence>
<dbReference type="PATRIC" id="fig|136857.5.peg.2452"/>
<accession>A0A0G3H966</accession>
<dbReference type="KEGG" id="cted:CTEST_12415"/>